<sequence length="30" mass="3242">MDLASVADEATKRLRAARRILGQQPTNGTT</sequence>
<evidence type="ECO:0000313" key="2">
    <source>
        <dbReference type="Proteomes" id="UP001519332"/>
    </source>
</evidence>
<comment type="caution">
    <text evidence="1">The sequence shown here is derived from an EMBL/GenBank/DDBJ whole genome shotgun (WGS) entry which is preliminary data.</text>
</comment>
<protein>
    <recommendedName>
        <fullName evidence="3">XRE family transcriptional regulator</fullName>
    </recommendedName>
</protein>
<gene>
    <name evidence="1" type="ORF">JOF56_009872</name>
</gene>
<evidence type="ECO:0008006" key="3">
    <source>
        <dbReference type="Google" id="ProtNLM"/>
    </source>
</evidence>
<evidence type="ECO:0000313" key="1">
    <source>
        <dbReference type="EMBL" id="MBP2329487.1"/>
    </source>
</evidence>
<accession>A0ABS4TYL1</accession>
<reference evidence="1 2" key="1">
    <citation type="submission" date="2021-03" db="EMBL/GenBank/DDBJ databases">
        <title>Sequencing the genomes of 1000 actinobacteria strains.</title>
        <authorList>
            <person name="Klenk H.-P."/>
        </authorList>
    </citation>
    <scope>NUCLEOTIDE SEQUENCE [LARGE SCALE GENOMIC DNA]</scope>
    <source>
        <strain evidence="1 2">DSM 46670</strain>
    </source>
</reference>
<keyword evidence="2" id="KW-1185">Reference proteome</keyword>
<dbReference type="EMBL" id="JAGINW010000001">
    <property type="protein sequence ID" value="MBP2329487.1"/>
    <property type="molecule type" value="Genomic_DNA"/>
</dbReference>
<name>A0ABS4TYL1_9PSEU</name>
<dbReference type="Proteomes" id="UP001519332">
    <property type="component" value="Unassembled WGS sequence"/>
</dbReference>
<organism evidence="1 2">
    <name type="scientific">Kibdelosporangium banguiense</name>
    <dbReference type="NCBI Taxonomy" id="1365924"/>
    <lineage>
        <taxon>Bacteria</taxon>
        <taxon>Bacillati</taxon>
        <taxon>Actinomycetota</taxon>
        <taxon>Actinomycetes</taxon>
        <taxon>Pseudonocardiales</taxon>
        <taxon>Pseudonocardiaceae</taxon>
        <taxon>Kibdelosporangium</taxon>
    </lineage>
</organism>
<proteinExistence type="predicted"/>